<dbReference type="Gene3D" id="3.40.50.2000">
    <property type="entry name" value="Glycogen Phosphorylase B"/>
    <property type="match status" value="2"/>
</dbReference>
<dbReference type="OrthoDB" id="73743at2"/>
<dbReference type="Pfam" id="PF13692">
    <property type="entry name" value="Glyco_trans_1_4"/>
    <property type="match status" value="1"/>
</dbReference>
<evidence type="ECO:0000313" key="2">
    <source>
        <dbReference type="EMBL" id="ABW30501.1"/>
    </source>
</evidence>
<dbReference type="InterPro" id="IPR028098">
    <property type="entry name" value="Glyco_trans_4-like_N"/>
</dbReference>
<dbReference type="RefSeq" id="WP_012165726.1">
    <property type="nucleotide sequence ID" value="NC_009925.1"/>
</dbReference>
<dbReference type="SUPFAM" id="SSF53756">
    <property type="entry name" value="UDP-Glycosyltransferase/glycogen phosphorylase"/>
    <property type="match status" value="1"/>
</dbReference>
<dbReference type="PANTHER" id="PTHR45947">
    <property type="entry name" value="SULFOQUINOVOSYL TRANSFERASE SQD2"/>
    <property type="match status" value="1"/>
</dbReference>
<dbReference type="GO" id="GO:0016757">
    <property type="term" value="F:glycosyltransferase activity"/>
    <property type="evidence" value="ECO:0007669"/>
    <property type="project" value="TreeGrafter"/>
</dbReference>
<reference evidence="2 3" key="1">
    <citation type="journal article" date="2008" name="Proc. Natl. Acad. Sci. U.S.A.">
        <title>Niche adaptation and genome expansion in the chlorophyll d-producing cyanobacterium Acaryochloris marina.</title>
        <authorList>
            <person name="Swingley W.D."/>
            <person name="Chen M."/>
            <person name="Cheung P.C."/>
            <person name="Conrad A.L."/>
            <person name="Dejesa L.C."/>
            <person name="Hao J."/>
            <person name="Honchak B.M."/>
            <person name="Karbach L.E."/>
            <person name="Kurdoglu A."/>
            <person name="Lahiri S."/>
            <person name="Mastrian S.D."/>
            <person name="Miyashita H."/>
            <person name="Page L."/>
            <person name="Ramakrishna P."/>
            <person name="Satoh S."/>
            <person name="Sattley W.M."/>
            <person name="Shimada Y."/>
            <person name="Taylor H.L."/>
            <person name="Tomo T."/>
            <person name="Tsuchiya T."/>
            <person name="Wang Z.T."/>
            <person name="Raymond J."/>
            <person name="Mimuro M."/>
            <person name="Blankenship R.E."/>
            <person name="Touchman J.W."/>
        </authorList>
    </citation>
    <scope>NUCLEOTIDE SEQUENCE [LARGE SCALE GENOMIC DNA]</scope>
    <source>
        <strain evidence="3">MBIC 11017</strain>
    </source>
</reference>
<evidence type="ECO:0000259" key="1">
    <source>
        <dbReference type="Pfam" id="PF13439"/>
    </source>
</evidence>
<name>B0CE27_ACAM1</name>
<dbReference type="PANTHER" id="PTHR45947:SF14">
    <property type="entry name" value="SLL1723 PROTEIN"/>
    <property type="match status" value="1"/>
</dbReference>
<gene>
    <name evidence="2" type="ordered locus">AM1_5547</name>
</gene>
<dbReference type="STRING" id="329726.AM1_5547"/>
<protein>
    <submittedName>
        <fullName evidence="2">Glycosyl transferase, group 1 family protein</fullName>
    </submittedName>
</protein>
<sequence length="376" mass="42208">MNIIIFNSLLLPPSQTFIRDPAEKLERFTAYYVGSRRVEGLELPLERTLVVNRGTLLGKVGEQVFKLTGFAPQLYQQIKALKPALIHAQFGLSGVLMLPWVKDLEIPLIVHYRGADATISEADSKYTSLNHWLYFQKKETLKHKAQLFLTVSQFIRQKLIAQGFPEDKILNHYHGVDIQKFWADPKIARESIVLFVGRLTEKKGCKYLLEAITIVQRECPDVELVIIGDGPLRAELETIALRSLKKYQFLGVQPPEIVKSWMNRARLLAAPSVTSSQGDAEGLPNVVLEAQAMSLPVVSTVHAGIPEAVIDGETGYLSPEADSQGLAGSMVRLFQDHTLWQTMSYKGREHVETQFDRAKQTKVLEGIYESVLSGRI</sequence>
<organism evidence="2 3">
    <name type="scientific">Acaryochloris marina (strain MBIC 11017)</name>
    <dbReference type="NCBI Taxonomy" id="329726"/>
    <lineage>
        <taxon>Bacteria</taxon>
        <taxon>Bacillati</taxon>
        <taxon>Cyanobacteriota</taxon>
        <taxon>Cyanophyceae</taxon>
        <taxon>Acaryochloridales</taxon>
        <taxon>Acaryochloridaceae</taxon>
        <taxon>Acaryochloris</taxon>
    </lineage>
</organism>
<evidence type="ECO:0000313" key="3">
    <source>
        <dbReference type="Proteomes" id="UP000000268"/>
    </source>
</evidence>
<dbReference type="Proteomes" id="UP000000268">
    <property type="component" value="Chromosome"/>
</dbReference>
<dbReference type="EMBL" id="CP000828">
    <property type="protein sequence ID" value="ABW30501.1"/>
    <property type="molecule type" value="Genomic_DNA"/>
</dbReference>
<keyword evidence="3" id="KW-1185">Reference proteome</keyword>
<proteinExistence type="predicted"/>
<accession>B0CE27</accession>
<dbReference type="CAZy" id="GT4">
    <property type="family name" value="Glycosyltransferase Family 4"/>
</dbReference>
<dbReference type="HOGENOM" id="CLU_009583_2_5_3"/>
<dbReference type="AlphaFoldDB" id="B0CE27"/>
<keyword evidence="2" id="KW-0808">Transferase</keyword>
<feature type="domain" description="Glycosyltransferase subfamily 4-like N-terminal" evidence="1">
    <location>
        <begin position="62"/>
        <end position="179"/>
    </location>
</feature>
<dbReference type="eggNOG" id="COG0438">
    <property type="taxonomic scope" value="Bacteria"/>
</dbReference>
<dbReference type="InterPro" id="IPR050194">
    <property type="entry name" value="Glycosyltransferase_grp1"/>
</dbReference>
<dbReference type="Pfam" id="PF13439">
    <property type="entry name" value="Glyco_transf_4"/>
    <property type="match status" value="1"/>
</dbReference>
<dbReference type="KEGG" id="amr:AM1_5547"/>